<comment type="similarity">
    <text evidence="2">Belongs to the cyclic nucleotide-gated cation channel (TC 1.A.1.5) family.</text>
</comment>
<comment type="subcellular location">
    <subcellularLocation>
        <location evidence="1">Nucleus membrane</location>
        <topology evidence="1">Multi-pass membrane protein</topology>
    </subcellularLocation>
</comment>
<evidence type="ECO:0000256" key="6">
    <source>
        <dbReference type="ARBA" id="ARBA00023065"/>
    </source>
</evidence>
<dbReference type="InterPro" id="IPR000595">
    <property type="entry name" value="cNMP-bd_dom"/>
</dbReference>
<comment type="subunit">
    <text evidence="12">Interacts (via N-terminus) with DMI1 (via c-terminus). The Nod factor has no effect on this interaction, implying that the complex is maintained after activation.</text>
</comment>
<keyword evidence="17" id="KW-1185">Reference proteome</keyword>
<dbReference type="PROSITE" id="PS50042">
    <property type="entry name" value="CNMP_BINDING_3"/>
    <property type="match status" value="1"/>
</dbReference>
<evidence type="ECO:0000256" key="8">
    <source>
        <dbReference type="ARBA" id="ARBA00023242"/>
    </source>
</evidence>
<evidence type="ECO:0000313" key="16">
    <source>
        <dbReference type="EMBL" id="KAL2332027.1"/>
    </source>
</evidence>
<dbReference type="AlphaFoldDB" id="A0ABD1M8R1"/>
<dbReference type="Gene3D" id="1.10.287.630">
    <property type="entry name" value="Helix hairpin bin"/>
    <property type="match status" value="1"/>
</dbReference>
<evidence type="ECO:0000256" key="14">
    <source>
        <dbReference type="SAM" id="Phobius"/>
    </source>
</evidence>
<feature type="region of interest" description="Disordered" evidence="13">
    <location>
        <begin position="448"/>
        <end position="493"/>
    </location>
</feature>
<organism evidence="16 17">
    <name type="scientific">Flemingia macrophylla</name>
    <dbReference type="NCBI Taxonomy" id="520843"/>
    <lineage>
        <taxon>Eukaryota</taxon>
        <taxon>Viridiplantae</taxon>
        <taxon>Streptophyta</taxon>
        <taxon>Embryophyta</taxon>
        <taxon>Tracheophyta</taxon>
        <taxon>Spermatophyta</taxon>
        <taxon>Magnoliopsida</taxon>
        <taxon>eudicotyledons</taxon>
        <taxon>Gunneridae</taxon>
        <taxon>Pentapetalae</taxon>
        <taxon>rosids</taxon>
        <taxon>fabids</taxon>
        <taxon>Fabales</taxon>
        <taxon>Fabaceae</taxon>
        <taxon>Papilionoideae</taxon>
        <taxon>50 kb inversion clade</taxon>
        <taxon>NPAAA clade</taxon>
        <taxon>indigoferoid/millettioid clade</taxon>
        <taxon>Phaseoleae</taxon>
        <taxon>Flemingia</taxon>
    </lineage>
</organism>
<evidence type="ECO:0000256" key="10">
    <source>
        <dbReference type="ARBA" id="ARBA00023303"/>
    </source>
</evidence>
<dbReference type="SUPFAM" id="SSF81324">
    <property type="entry name" value="Voltage-gated potassium channels"/>
    <property type="match status" value="1"/>
</dbReference>
<keyword evidence="4 14" id="KW-0812">Transmembrane</keyword>
<keyword evidence="10" id="KW-0407">Ion channel</keyword>
<dbReference type="SMART" id="SM00100">
    <property type="entry name" value="cNMP"/>
    <property type="match status" value="1"/>
</dbReference>
<comment type="caution">
    <text evidence="16">The sequence shown here is derived from an EMBL/GenBank/DDBJ whole genome shotgun (WGS) entry which is preliminary data.</text>
</comment>
<dbReference type="GO" id="GO:0034220">
    <property type="term" value="P:monoatomic ion transmembrane transport"/>
    <property type="evidence" value="ECO:0007669"/>
    <property type="project" value="UniProtKB-KW"/>
</dbReference>
<keyword evidence="3" id="KW-0813">Transport</keyword>
<dbReference type="PROSITE" id="PS50096">
    <property type="entry name" value="IQ"/>
    <property type="match status" value="1"/>
</dbReference>
<dbReference type="SUPFAM" id="SSF51206">
    <property type="entry name" value="cAMP-binding domain-like"/>
    <property type="match status" value="1"/>
</dbReference>
<dbReference type="GO" id="GO:0031965">
    <property type="term" value="C:nuclear membrane"/>
    <property type="evidence" value="ECO:0007669"/>
    <property type="project" value="UniProtKB-SubCell"/>
</dbReference>
<dbReference type="EMBL" id="JBGMDY010000006">
    <property type="protein sequence ID" value="KAL2332027.1"/>
    <property type="molecule type" value="Genomic_DNA"/>
</dbReference>
<dbReference type="InterPro" id="IPR014710">
    <property type="entry name" value="RmlC-like_jellyroll"/>
</dbReference>
<protein>
    <recommendedName>
        <fullName evidence="15">Cyclic nucleotide-binding domain-containing protein</fullName>
    </recommendedName>
</protein>
<gene>
    <name evidence="16" type="ORF">Fmac_019608</name>
</gene>
<dbReference type="CDD" id="cd23767">
    <property type="entry name" value="IQCD"/>
    <property type="match status" value="1"/>
</dbReference>
<evidence type="ECO:0000256" key="5">
    <source>
        <dbReference type="ARBA" id="ARBA00022989"/>
    </source>
</evidence>
<keyword evidence="7 14" id="KW-0472">Membrane</keyword>
<keyword evidence="9" id="KW-1071">Ligand-gated ion channel</keyword>
<proteinExistence type="inferred from homology"/>
<sequence>MGFGNSRSARFEDDLELEKFPTTNGAKIKYHIDGTQIPEPSSQVPDKKVTGKFLKARMLSRVFSEDYDRILGACWYLLSIERQEACWRSVCDLEKSFCEYRFFDCHRVKDALRVSWFITSNISNLCSPNAKDNSYQFGIYADAVTSKVTSSGFFNKFFFCLWWGLRNLSSLGQGLLTSTYVGEIMVAIVVATLGLVLFALLIGNMQTYLQSTTVRIEEWRVKRTDTEQWMHHRQLPPELRESVRKYDQYKWLATRGVDEEALLKGLPIDLRRDIKRHLCLDLVRGVPLFDQMDERMLDAICERLNPALCTEGTFLVREGDPVNEMLFIIRGHLDSYTTNGGRAGFFNSCRIGPGDFCGEELLTWALDPRPSVILPSSTRTVKAISEVEAFALIAEDLKFVASQFRRLHSKQLRHKFRFYSHQWRTWAACFIQAAWRRHKKRKQLAELRARTHPQTPTYAKTSTRKPVNVHSSTDSQVVTSLRKPEEPDFSVDE</sequence>
<evidence type="ECO:0000256" key="13">
    <source>
        <dbReference type="SAM" id="MobiDB-lite"/>
    </source>
</evidence>
<evidence type="ECO:0000256" key="11">
    <source>
        <dbReference type="ARBA" id="ARBA00056117"/>
    </source>
</evidence>
<keyword evidence="5 14" id="KW-1133">Transmembrane helix</keyword>
<name>A0ABD1M8R1_9FABA</name>
<evidence type="ECO:0000256" key="4">
    <source>
        <dbReference type="ARBA" id="ARBA00022692"/>
    </source>
</evidence>
<dbReference type="CDD" id="cd00038">
    <property type="entry name" value="CAP_ED"/>
    <property type="match status" value="1"/>
</dbReference>
<comment type="function">
    <text evidence="11">Cyclic nucleotide-gated channel involved in the establishment of both rhizobial and mycorrhizal associations. Required for full activation of nuclear-localized Ca(2+) oscillations by Nod and Myc factors. Simultaneous activation of the K(+)-permeable channel DMI1 and the Ca(2+) channel CNGC15 can give rise to sustained Ca(2+) oscillations. May function during fertilization in both female and male gametophytic Ca(2+) signaling.</text>
</comment>
<dbReference type="InterPro" id="IPR018490">
    <property type="entry name" value="cNMP-bd_dom_sf"/>
</dbReference>
<evidence type="ECO:0000256" key="1">
    <source>
        <dbReference type="ARBA" id="ARBA00004232"/>
    </source>
</evidence>
<dbReference type="FunFam" id="1.10.287.630:FF:000003">
    <property type="entry name" value="Cyclic nucleotide-gated ion channel 1"/>
    <property type="match status" value="1"/>
</dbReference>
<reference evidence="16 17" key="1">
    <citation type="submission" date="2024-08" db="EMBL/GenBank/DDBJ databases">
        <title>Insights into the chromosomal genome structure of Flemingia macrophylla.</title>
        <authorList>
            <person name="Ding Y."/>
            <person name="Zhao Y."/>
            <person name="Bi W."/>
            <person name="Wu M."/>
            <person name="Zhao G."/>
            <person name="Gong Y."/>
            <person name="Li W."/>
            <person name="Zhang P."/>
        </authorList>
    </citation>
    <scope>NUCLEOTIDE SEQUENCE [LARGE SCALE GENOMIC DNA]</scope>
    <source>
        <strain evidence="16">DYQJB</strain>
        <tissue evidence="16">Leaf</tissue>
    </source>
</reference>
<evidence type="ECO:0000256" key="12">
    <source>
        <dbReference type="ARBA" id="ARBA00064416"/>
    </source>
</evidence>
<evidence type="ECO:0000256" key="2">
    <source>
        <dbReference type="ARBA" id="ARBA00010486"/>
    </source>
</evidence>
<dbReference type="FunFam" id="2.60.120.10:FF:000024">
    <property type="entry name" value="Cyclic nucleotide-gated ion channel 1"/>
    <property type="match status" value="1"/>
</dbReference>
<keyword evidence="6" id="KW-0406">Ion transport</keyword>
<evidence type="ECO:0000259" key="15">
    <source>
        <dbReference type="PROSITE" id="PS50042"/>
    </source>
</evidence>
<dbReference type="PANTHER" id="PTHR45651">
    <property type="entry name" value="CYCLIC NUCLEOTIDE-GATED ION CHANNEL 15-RELATED-RELATED"/>
    <property type="match status" value="1"/>
</dbReference>
<dbReference type="Gene3D" id="2.60.120.10">
    <property type="entry name" value="Jelly Rolls"/>
    <property type="match status" value="1"/>
</dbReference>
<feature type="compositionally biased region" description="Polar residues" evidence="13">
    <location>
        <begin position="452"/>
        <end position="479"/>
    </location>
</feature>
<evidence type="ECO:0000256" key="9">
    <source>
        <dbReference type="ARBA" id="ARBA00023286"/>
    </source>
</evidence>
<accession>A0ABD1M8R1</accession>
<feature type="domain" description="Cyclic nucleotide-binding" evidence="15">
    <location>
        <begin position="288"/>
        <end position="385"/>
    </location>
</feature>
<evidence type="ECO:0000256" key="3">
    <source>
        <dbReference type="ARBA" id="ARBA00022448"/>
    </source>
</evidence>
<feature type="transmembrane region" description="Helical" evidence="14">
    <location>
        <begin position="180"/>
        <end position="202"/>
    </location>
</feature>
<evidence type="ECO:0000256" key="7">
    <source>
        <dbReference type="ARBA" id="ARBA00023136"/>
    </source>
</evidence>
<dbReference type="GO" id="GO:0044325">
    <property type="term" value="F:transmembrane transporter binding"/>
    <property type="evidence" value="ECO:0007669"/>
    <property type="project" value="UniProtKB-ARBA"/>
</dbReference>
<keyword evidence="8" id="KW-0539">Nucleus</keyword>
<dbReference type="PANTHER" id="PTHR45651:SF108">
    <property type="entry name" value="PROTEIN CNGC15C"/>
    <property type="match status" value="1"/>
</dbReference>
<evidence type="ECO:0000313" key="17">
    <source>
        <dbReference type="Proteomes" id="UP001603857"/>
    </source>
</evidence>
<dbReference type="Proteomes" id="UP001603857">
    <property type="component" value="Unassembled WGS sequence"/>
</dbReference>